<dbReference type="GO" id="GO:0005576">
    <property type="term" value="C:extracellular region"/>
    <property type="evidence" value="ECO:0007669"/>
    <property type="project" value="UniProtKB-SubCell"/>
</dbReference>
<comment type="subcellular location">
    <subcellularLocation>
        <location evidence="1">Cell membrane</location>
        <topology evidence="1">Lipid-anchor</topology>
        <topology evidence="1">GPI-anchor</topology>
    </subcellularLocation>
    <subcellularLocation>
        <location evidence="2">Secreted</location>
    </subcellularLocation>
</comment>
<protein>
    <recommendedName>
        <fullName evidence="19">CFEM domain-containing protein</fullName>
    </recommendedName>
</protein>
<keyword evidence="9 18" id="KW-0732">Signal</keyword>
<gene>
    <name evidence="20" type="ORF">DL546_008780</name>
</gene>
<dbReference type="InterPro" id="IPR051735">
    <property type="entry name" value="CFEM_domain"/>
</dbReference>
<keyword evidence="8 15" id="KW-0479">Metal-binding</keyword>
<evidence type="ECO:0000256" key="16">
    <source>
        <dbReference type="SAM" id="MobiDB-lite"/>
    </source>
</evidence>
<feature type="region of interest" description="Disordered" evidence="16">
    <location>
        <begin position="299"/>
        <end position="335"/>
    </location>
</feature>
<evidence type="ECO:0000256" key="4">
    <source>
        <dbReference type="ARBA" id="ARBA00022475"/>
    </source>
</evidence>
<proteinExistence type="inferred from homology"/>
<evidence type="ECO:0000313" key="20">
    <source>
        <dbReference type="EMBL" id="RKU46694.1"/>
    </source>
</evidence>
<keyword evidence="6 15" id="KW-0349">Heme</keyword>
<keyword evidence="13" id="KW-0325">Glycoprotein</keyword>
<evidence type="ECO:0000256" key="6">
    <source>
        <dbReference type="ARBA" id="ARBA00022617"/>
    </source>
</evidence>
<evidence type="ECO:0000256" key="1">
    <source>
        <dbReference type="ARBA" id="ARBA00004609"/>
    </source>
</evidence>
<keyword evidence="11 17" id="KW-0472">Membrane</keyword>
<evidence type="ECO:0000256" key="10">
    <source>
        <dbReference type="ARBA" id="ARBA00023004"/>
    </source>
</evidence>
<keyword evidence="4" id="KW-1003">Cell membrane</keyword>
<dbReference type="GO" id="GO:0005886">
    <property type="term" value="C:plasma membrane"/>
    <property type="evidence" value="ECO:0007669"/>
    <property type="project" value="UniProtKB-SubCell"/>
</dbReference>
<keyword evidence="14" id="KW-0449">Lipoprotein</keyword>
<keyword evidence="10 15" id="KW-0408">Iron</keyword>
<feature type="compositionally biased region" description="Low complexity" evidence="16">
    <location>
        <begin position="180"/>
        <end position="225"/>
    </location>
</feature>
<evidence type="ECO:0000256" key="8">
    <source>
        <dbReference type="ARBA" id="ARBA00022723"/>
    </source>
</evidence>
<feature type="compositionally biased region" description="Polar residues" evidence="16">
    <location>
        <begin position="148"/>
        <end position="162"/>
    </location>
</feature>
<dbReference type="Proteomes" id="UP000275385">
    <property type="component" value="Unassembled WGS sequence"/>
</dbReference>
<keyword evidence="5" id="KW-0964">Secreted</keyword>
<dbReference type="PANTHER" id="PTHR37928:SF1">
    <property type="entry name" value="CFEM DOMAIN PROTEIN (AFU_ORTHOLOGUE AFUA_6G14090)"/>
    <property type="match status" value="1"/>
</dbReference>
<name>A0A420YFY0_9PEZI</name>
<dbReference type="STRING" id="177199.A0A420YFY0"/>
<feature type="signal peptide" evidence="18">
    <location>
        <begin position="1"/>
        <end position="20"/>
    </location>
</feature>
<keyword evidence="7" id="KW-0336">GPI-anchor</keyword>
<evidence type="ECO:0000256" key="17">
    <source>
        <dbReference type="SAM" id="Phobius"/>
    </source>
</evidence>
<dbReference type="GO" id="GO:0098552">
    <property type="term" value="C:side of membrane"/>
    <property type="evidence" value="ECO:0007669"/>
    <property type="project" value="UniProtKB-KW"/>
</dbReference>
<keyword evidence="21" id="KW-1185">Reference proteome</keyword>
<evidence type="ECO:0000256" key="5">
    <source>
        <dbReference type="ARBA" id="ARBA00022525"/>
    </source>
</evidence>
<evidence type="ECO:0000256" key="11">
    <source>
        <dbReference type="ARBA" id="ARBA00023136"/>
    </source>
</evidence>
<feature type="region of interest" description="Disordered" evidence="16">
    <location>
        <begin position="108"/>
        <end position="238"/>
    </location>
</feature>
<accession>A0A420YFY0</accession>
<keyword evidence="12" id="KW-1015">Disulfide bond</keyword>
<feature type="transmembrane region" description="Helical" evidence="17">
    <location>
        <begin position="240"/>
        <end position="265"/>
    </location>
</feature>
<dbReference type="PANTHER" id="PTHR37928">
    <property type="entry name" value="CFEM DOMAIN PROTEIN (AFU_ORTHOLOGUE AFUA_6G14090)"/>
    <property type="match status" value="1"/>
</dbReference>
<keyword evidence="17" id="KW-1133">Transmembrane helix</keyword>
<feature type="domain" description="CFEM" evidence="19">
    <location>
        <begin position="1"/>
        <end position="120"/>
    </location>
</feature>
<evidence type="ECO:0000256" key="12">
    <source>
        <dbReference type="ARBA" id="ARBA00023157"/>
    </source>
</evidence>
<evidence type="ECO:0000256" key="2">
    <source>
        <dbReference type="ARBA" id="ARBA00004613"/>
    </source>
</evidence>
<dbReference type="EMBL" id="QVQW01000013">
    <property type="protein sequence ID" value="RKU46694.1"/>
    <property type="molecule type" value="Genomic_DNA"/>
</dbReference>
<comment type="caution">
    <text evidence="20">The sequence shown here is derived from an EMBL/GenBank/DDBJ whole genome shotgun (WGS) entry which is preliminary data.</text>
</comment>
<feature type="compositionally biased region" description="Low complexity" evidence="16">
    <location>
        <begin position="108"/>
        <end position="147"/>
    </location>
</feature>
<evidence type="ECO:0000259" key="19">
    <source>
        <dbReference type="PROSITE" id="PS52012"/>
    </source>
</evidence>
<reference evidence="20 21" key="1">
    <citation type="submission" date="2018-08" db="EMBL/GenBank/DDBJ databases">
        <title>Draft genome of the lignicolous fungus Coniochaeta pulveracea.</title>
        <authorList>
            <person name="Borstlap C.J."/>
            <person name="De Witt R.N."/>
            <person name="Botha A."/>
            <person name="Volschenk H."/>
        </authorList>
    </citation>
    <scope>NUCLEOTIDE SEQUENCE [LARGE SCALE GENOMIC DNA]</scope>
    <source>
        <strain evidence="20 21">CAB683</strain>
    </source>
</reference>
<sequence>MTVIKRVAVLLLAVSHLTAADLGPLPTCGVTCMDNLQGQFASLGCASSSDTACLCANAAFKEGINDCAVQHCVPPEGSTDDAALVKTYADNFCSDALAGTTAAPIPSTTAAAAAQTTTEAPQEPAATTSEAAPPPATTSEAAPVTSEQPSTTSAAPSPTVPVTSEAPAVETTSTPPPVAPSTTLLTAPPTTSSAAASPDATESSTSTEASSTPSPSESAAATGTADAKSPPEKSKSPSGLSIGAIAGISAGGAALVLASLVILLLKCRRAKQKPSYDYMNPITISEPLPGAGRYYGQDLGAPQQPPSPYSPSIATASMKDPLSSQTSELDLRSRRYEDMVPRMAPKLIR</sequence>
<dbReference type="OrthoDB" id="2019572at2759"/>
<evidence type="ECO:0000256" key="18">
    <source>
        <dbReference type="SAM" id="SignalP"/>
    </source>
</evidence>
<dbReference type="GO" id="GO:0046872">
    <property type="term" value="F:metal ion binding"/>
    <property type="evidence" value="ECO:0007669"/>
    <property type="project" value="UniProtKB-UniRule"/>
</dbReference>
<evidence type="ECO:0000256" key="13">
    <source>
        <dbReference type="ARBA" id="ARBA00023180"/>
    </source>
</evidence>
<feature type="chain" id="PRO_5019273577" description="CFEM domain-containing protein" evidence="18">
    <location>
        <begin position="21"/>
        <end position="349"/>
    </location>
</feature>
<evidence type="ECO:0000256" key="7">
    <source>
        <dbReference type="ARBA" id="ARBA00022622"/>
    </source>
</evidence>
<organism evidence="20 21">
    <name type="scientific">Coniochaeta pulveracea</name>
    <dbReference type="NCBI Taxonomy" id="177199"/>
    <lineage>
        <taxon>Eukaryota</taxon>
        <taxon>Fungi</taxon>
        <taxon>Dikarya</taxon>
        <taxon>Ascomycota</taxon>
        <taxon>Pezizomycotina</taxon>
        <taxon>Sordariomycetes</taxon>
        <taxon>Sordariomycetidae</taxon>
        <taxon>Coniochaetales</taxon>
        <taxon>Coniochaetaceae</taxon>
        <taxon>Coniochaeta</taxon>
    </lineage>
</organism>
<dbReference type="InterPro" id="IPR008427">
    <property type="entry name" value="Extracellular_membr_CFEM_dom"/>
</dbReference>
<evidence type="ECO:0000256" key="15">
    <source>
        <dbReference type="PROSITE-ProRule" id="PRU01356"/>
    </source>
</evidence>
<evidence type="ECO:0000256" key="3">
    <source>
        <dbReference type="ARBA" id="ARBA00010031"/>
    </source>
</evidence>
<feature type="binding site" description="axial binding residue" evidence="15">
    <location>
        <position position="50"/>
    </location>
    <ligand>
        <name>heme</name>
        <dbReference type="ChEBI" id="CHEBI:30413"/>
    </ligand>
    <ligandPart>
        <name>Fe</name>
        <dbReference type="ChEBI" id="CHEBI:18248"/>
    </ligandPart>
</feature>
<dbReference type="AlphaFoldDB" id="A0A420YFY0"/>
<dbReference type="Pfam" id="PF05730">
    <property type="entry name" value="CFEM"/>
    <property type="match status" value="1"/>
</dbReference>
<dbReference type="PROSITE" id="PS52012">
    <property type="entry name" value="CFEM"/>
    <property type="match status" value="1"/>
</dbReference>
<dbReference type="SMART" id="SM00747">
    <property type="entry name" value="CFEM"/>
    <property type="match status" value="1"/>
</dbReference>
<evidence type="ECO:0000313" key="21">
    <source>
        <dbReference type="Proteomes" id="UP000275385"/>
    </source>
</evidence>
<comment type="caution">
    <text evidence="15">Lacks conserved residue(s) required for the propagation of feature annotation.</text>
</comment>
<comment type="similarity">
    <text evidence="3">Belongs to the RBT5 family.</text>
</comment>
<evidence type="ECO:0000256" key="9">
    <source>
        <dbReference type="ARBA" id="ARBA00022729"/>
    </source>
</evidence>
<keyword evidence="17" id="KW-0812">Transmembrane</keyword>
<evidence type="ECO:0000256" key="14">
    <source>
        <dbReference type="ARBA" id="ARBA00023288"/>
    </source>
</evidence>